<gene>
    <name evidence="2" type="ORF">FIBRA_06963</name>
</gene>
<dbReference type="InterPro" id="IPR032675">
    <property type="entry name" value="LRR_dom_sf"/>
</dbReference>
<dbReference type="RefSeq" id="XP_012184055.1">
    <property type="nucleotide sequence ID" value="XM_012328665.1"/>
</dbReference>
<accession>J4HZX6</accession>
<dbReference type="EMBL" id="HE797167">
    <property type="protein sequence ID" value="CCM04772.1"/>
    <property type="molecule type" value="Genomic_DNA"/>
</dbReference>
<dbReference type="PANTHER" id="PTHR24111:SF0">
    <property type="entry name" value="LEUCINE-RICH REPEAT-CONTAINING PROTEIN"/>
    <property type="match status" value="1"/>
</dbReference>
<sequence>MNPQAINIHRGFPPSKRKVSISVRSHIESLDAGLTSVNGALEVISMIQSRHLVTKLILGHNELGDDGCEVLFDYLISEAGCGHGILEISLNSNQISDRGLYSISRFLQNNTSLRKLFLQNNAFAGDPAVVAALTVALNSSHLDTLSLTTNPRLSDSFIAHLLPTLDAPYLRELQLSVLGLTHTSSPYIIEYISSPRCQLTTLKLNGNRIGLRGARGIVRAVHRHNFTLSTLELFANGLVDAEVDTSSETAASSEDDDAIRTGARSVLWRDGQKELARILLRNKYLGTVTQREAFVLLRYARALLLRSGTQGSIVEVPSTEALLQTIGSVFDLVPSSALLAPARAFPFSRLPMELQLYILSFLAPTLSSAQRIRVCTYAASLSTLPSLLPALISRQTMSRSYASTMPLGGVGLGVGMMLRKRHSSVTYAGASHDPAISRRDEERAKWLMLVRCNAFELEDDAIWSKADCNRM</sequence>
<organism evidence="2 3">
    <name type="scientific">Fibroporia radiculosa</name>
    <dbReference type="NCBI Taxonomy" id="599839"/>
    <lineage>
        <taxon>Eukaryota</taxon>
        <taxon>Fungi</taxon>
        <taxon>Dikarya</taxon>
        <taxon>Basidiomycota</taxon>
        <taxon>Agaricomycotina</taxon>
        <taxon>Agaricomycetes</taxon>
        <taxon>Polyporales</taxon>
        <taxon>Fibroporiaceae</taxon>
        <taxon>Fibroporia</taxon>
    </lineage>
</organism>
<dbReference type="InParanoid" id="J4HZX6"/>
<dbReference type="AlphaFoldDB" id="J4HZX6"/>
<dbReference type="SMART" id="SM00368">
    <property type="entry name" value="LRR_RI"/>
    <property type="match status" value="4"/>
</dbReference>
<dbReference type="HOGENOM" id="CLU_028411_0_0_1"/>
<dbReference type="PANTHER" id="PTHR24111">
    <property type="entry name" value="LEUCINE-RICH REPEAT-CONTAINING PROTEIN 34"/>
    <property type="match status" value="1"/>
</dbReference>
<dbReference type="GeneID" id="24099683"/>
<reference evidence="2 3" key="1">
    <citation type="journal article" date="2012" name="Appl. Environ. Microbiol.">
        <title>Short-read sequencing for genomic analysis of the brown rot fungus Fibroporia radiculosa.</title>
        <authorList>
            <person name="Tang J.D."/>
            <person name="Perkins A.D."/>
            <person name="Sonstegard T.S."/>
            <person name="Schroeder S.G."/>
            <person name="Burgess S.C."/>
            <person name="Diehl S.V."/>
        </authorList>
    </citation>
    <scope>NUCLEOTIDE SEQUENCE [LARGE SCALE GENOMIC DNA]</scope>
    <source>
        <strain evidence="2 3">TFFH 294</strain>
    </source>
</reference>
<dbReference type="Pfam" id="PF13516">
    <property type="entry name" value="LRR_6"/>
    <property type="match status" value="3"/>
</dbReference>
<evidence type="ECO:0000313" key="3">
    <source>
        <dbReference type="Proteomes" id="UP000006352"/>
    </source>
</evidence>
<dbReference type="SUPFAM" id="SSF52047">
    <property type="entry name" value="RNI-like"/>
    <property type="match status" value="1"/>
</dbReference>
<dbReference type="Proteomes" id="UP000006352">
    <property type="component" value="Unassembled WGS sequence"/>
</dbReference>
<keyword evidence="3" id="KW-1185">Reference proteome</keyword>
<dbReference type="STRING" id="599839.J4HZX6"/>
<evidence type="ECO:0000256" key="1">
    <source>
        <dbReference type="ARBA" id="ARBA00022737"/>
    </source>
</evidence>
<keyword evidence="1" id="KW-0677">Repeat</keyword>
<dbReference type="InterPro" id="IPR052201">
    <property type="entry name" value="LRR-containing_regulator"/>
</dbReference>
<evidence type="ECO:0000313" key="2">
    <source>
        <dbReference type="EMBL" id="CCM04772.1"/>
    </source>
</evidence>
<dbReference type="OrthoDB" id="120976at2759"/>
<proteinExistence type="predicted"/>
<name>J4HZX6_9APHY</name>
<dbReference type="Gene3D" id="3.80.10.10">
    <property type="entry name" value="Ribonuclease Inhibitor"/>
    <property type="match status" value="2"/>
</dbReference>
<protein>
    <recommendedName>
        <fullName evidence="4">F-box domain-containing protein</fullName>
    </recommendedName>
</protein>
<dbReference type="InterPro" id="IPR001611">
    <property type="entry name" value="Leu-rich_rpt"/>
</dbReference>
<evidence type="ECO:0008006" key="4">
    <source>
        <dbReference type="Google" id="ProtNLM"/>
    </source>
</evidence>